<dbReference type="InterPro" id="IPR051259">
    <property type="entry name" value="rRNA_Methyltransferase"/>
</dbReference>
<dbReference type="GO" id="GO:0032259">
    <property type="term" value="P:methylation"/>
    <property type="evidence" value="ECO:0007669"/>
    <property type="project" value="UniProtKB-KW"/>
</dbReference>
<sequence length="266" mass="29660">MEKQVISSQQNKFIKHIKALQNKKNRKIHGQFVIEGIRIIEECFLHGVPVDYILYTEEVENLQGGSRVLKQAVENYKSYEVAKSLFDSLSDTETPQGIMAVVNIQGHSLEILNMKEDTFFIVLDRIQDPGNMGTIIRTAEAAGADAIILTKGCVDPYSGKVIRATMGALFHIPIIEVKENEVWIEMLKRNDVKLIASDLNTGYEYTKVDYTGKIAIIIGNEANGIDQNLLPYVDLSIKIPILGKIESLNASTAAAILIYKAVEHKL</sequence>
<dbReference type="InterPro" id="IPR053888">
    <property type="entry name" value="MRM3-like_sub_bind"/>
</dbReference>
<reference evidence="6 8" key="2">
    <citation type="submission" date="2017-03" db="EMBL/GenBank/DDBJ databases">
        <title>Complete sequence of Clostridium formicaceticum DSM 92.</title>
        <authorList>
            <person name="Poehlein A."/>
            <person name="Karl M."/>
            <person name="Bengelsdorf F.R."/>
            <person name="Duerre P."/>
            <person name="Daniel R."/>
        </authorList>
    </citation>
    <scope>NUCLEOTIDE SEQUENCE [LARGE SCALE GENOMIC DNA]</scope>
    <source>
        <strain evidence="6 8">DSM 92</strain>
    </source>
</reference>
<dbReference type="Gene3D" id="3.30.1330.30">
    <property type="match status" value="1"/>
</dbReference>
<accession>A0AAC9RM25</accession>
<dbReference type="InterPro" id="IPR001537">
    <property type="entry name" value="SpoU_MeTrfase"/>
</dbReference>
<keyword evidence="2 6" id="KW-0489">Methyltransferase</keyword>
<protein>
    <submittedName>
        <fullName evidence="6">23S rRNA (Uridine(2479)-2'-O)-methyltransferase</fullName>
        <ecNumber evidence="6">2.1.1.208</ecNumber>
    </submittedName>
    <submittedName>
        <fullName evidence="5">RNA methyltransferase</fullName>
    </submittedName>
</protein>
<feature type="domain" description="RNA 2-O ribose methyltransferase substrate binding" evidence="4">
    <location>
        <begin position="33"/>
        <end position="108"/>
    </location>
</feature>
<evidence type="ECO:0000259" key="4">
    <source>
        <dbReference type="SMART" id="SM00967"/>
    </source>
</evidence>
<dbReference type="Pfam" id="PF00588">
    <property type="entry name" value="SpoU_methylase"/>
    <property type="match status" value="1"/>
</dbReference>
<dbReference type="SUPFAM" id="SSF75217">
    <property type="entry name" value="alpha/beta knot"/>
    <property type="match status" value="1"/>
</dbReference>
<evidence type="ECO:0000256" key="2">
    <source>
        <dbReference type="ARBA" id="ARBA00022603"/>
    </source>
</evidence>
<dbReference type="InterPro" id="IPR029064">
    <property type="entry name" value="Ribosomal_eL30-like_sf"/>
</dbReference>
<reference evidence="5 7" key="1">
    <citation type="submission" date="2016-10" db="EMBL/GenBank/DDBJ databases">
        <title>Complete Genome Sequence of Acetogen Clostridium formicoaceticum ATCC 27076.</title>
        <authorList>
            <person name="Bao T."/>
            <person name="Cheng C."/>
            <person name="Zhao J."/>
            <person name="Yang S.-T."/>
            <person name="Wang J."/>
            <person name="Wang M."/>
        </authorList>
    </citation>
    <scope>NUCLEOTIDE SEQUENCE [LARGE SCALE GENOMIC DNA]</scope>
    <source>
        <strain evidence="5 7">ATCC 27076</strain>
    </source>
</reference>
<dbReference type="EMBL" id="CP017603">
    <property type="protein sequence ID" value="AOY76387.1"/>
    <property type="molecule type" value="Genomic_DNA"/>
</dbReference>
<dbReference type="EC" id="2.1.1.208" evidence="6"/>
<dbReference type="SMART" id="SM00967">
    <property type="entry name" value="SpoU_sub_bind"/>
    <property type="match status" value="1"/>
</dbReference>
<dbReference type="CDD" id="cd18095">
    <property type="entry name" value="SpoU-like_rRNA-MTase"/>
    <property type="match status" value="1"/>
</dbReference>
<dbReference type="RefSeq" id="WP_070967839.1">
    <property type="nucleotide sequence ID" value="NZ_CP017603.1"/>
</dbReference>
<evidence type="ECO:0000256" key="1">
    <source>
        <dbReference type="ARBA" id="ARBA00007228"/>
    </source>
</evidence>
<dbReference type="GO" id="GO:0008173">
    <property type="term" value="F:RNA methyltransferase activity"/>
    <property type="evidence" value="ECO:0007669"/>
    <property type="project" value="InterPro"/>
</dbReference>
<evidence type="ECO:0000256" key="3">
    <source>
        <dbReference type="ARBA" id="ARBA00022679"/>
    </source>
</evidence>
<dbReference type="Gene3D" id="3.40.1280.10">
    <property type="match status" value="1"/>
</dbReference>
<dbReference type="GO" id="GO:0006396">
    <property type="term" value="P:RNA processing"/>
    <property type="evidence" value="ECO:0007669"/>
    <property type="project" value="InterPro"/>
</dbReference>
<dbReference type="GO" id="GO:0005737">
    <property type="term" value="C:cytoplasm"/>
    <property type="evidence" value="ECO:0007669"/>
    <property type="project" value="UniProtKB-ARBA"/>
</dbReference>
<dbReference type="GO" id="GO:0003723">
    <property type="term" value="F:RNA binding"/>
    <property type="evidence" value="ECO:0007669"/>
    <property type="project" value="InterPro"/>
</dbReference>
<keyword evidence="3 6" id="KW-0808">Transferase</keyword>
<name>A0AAC9RM25_9CLOT</name>
<evidence type="ECO:0000313" key="7">
    <source>
        <dbReference type="Proteomes" id="UP000177894"/>
    </source>
</evidence>
<dbReference type="Pfam" id="PF22435">
    <property type="entry name" value="MRM3-like_sub_bind"/>
    <property type="match status" value="1"/>
</dbReference>
<dbReference type="PANTHER" id="PTHR43191:SF2">
    <property type="entry name" value="RRNA METHYLTRANSFERASE 3, MITOCHONDRIAL"/>
    <property type="match status" value="1"/>
</dbReference>
<proteinExistence type="inferred from homology"/>
<dbReference type="InterPro" id="IPR013123">
    <property type="entry name" value="SpoU_subst-bd"/>
</dbReference>
<dbReference type="AlphaFoldDB" id="A0AAC9RM25"/>
<evidence type="ECO:0000313" key="5">
    <source>
        <dbReference type="EMBL" id="AOY76387.1"/>
    </source>
</evidence>
<dbReference type="KEGG" id="cfm:BJL90_11010"/>
<dbReference type="SUPFAM" id="SSF55315">
    <property type="entry name" value="L30e-like"/>
    <property type="match status" value="1"/>
</dbReference>
<dbReference type="InterPro" id="IPR029026">
    <property type="entry name" value="tRNA_m1G_MTases_N"/>
</dbReference>
<comment type="similarity">
    <text evidence="1">Belongs to the class IV-like SAM-binding methyltransferase superfamily. RNA methyltransferase TrmH family.</text>
</comment>
<dbReference type="Proteomes" id="UP000192478">
    <property type="component" value="Chromosome"/>
</dbReference>
<organism evidence="6 8">
    <name type="scientific">Clostridium formicaceticum</name>
    <dbReference type="NCBI Taxonomy" id="1497"/>
    <lineage>
        <taxon>Bacteria</taxon>
        <taxon>Bacillati</taxon>
        <taxon>Bacillota</taxon>
        <taxon>Clostridia</taxon>
        <taxon>Eubacteriales</taxon>
        <taxon>Clostridiaceae</taxon>
        <taxon>Clostridium</taxon>
    </lineage>
</organism>
<dbReference type="Proteomes" id="UP000177894">
    <property type="component" value="Chromosome"/>
</dbReference>
<dbReference type="EMBL" id="CP020559">
    <property type="protein sequence ID" value="ARE86780.1"/>
    <property type="molecule type" value="Genomic_DNA"/>
</dbReference>
<evidence type="ECO:0000313" key="8">
    <source>
        <dbReference type="Proteomes" id="UP000192478"/>
    </source>
</evidence>
<keyword evidence="7" id="KW-1185">Reference proteome</keyword>
<dbReference type="InterPro" id="IPR029028">
    <property type="entry name" value="Alpha/beta_knot_MTases"/>
</dbReference>
<dbReference type="PANTHER" id="PTHR43191">
    <property type="entry name" value="RRNA METHYLTRANSFERASE 3"/>
    <property type="match status" value="1"/>
</dbReference>
<gene>
    <name evidence="6" type="primary">aviRb</name>
    <name evidence="5" type="ORF">BJL90_11010</name>
    <name evidence="6" type="ORF">CLFO_11110</name>
</gene>
<evidence type="ECO:0000313" key="6">
    <source>
        <dbReference type="EMBL" id="ARE86780.1"/>
    </source>
</evidence>